<evidence type="ECO:0000256" key="3">
    <source>
        <dbReference type="ARBA" id="ARBA00022490"/>
    </source>
</evidence>
<dbReference type="PANTHER" id="PTHR46095:SF1">
    <property type="entry name" value="ZINC FINGER PROTEIN 593"/>
    <property type="match status" value="1"/>
</dbReference>
<dbReference type="GeneID" id="6759014"/>
<evidence type="ECO:0000256" key="7">
    <source>
        <dbReference type="ARBA" id="ARBA00022833"/>
    </source>
</evidence>
<dbReference type="FunFam" id="3.30.160.60:FF:000299">
    <property type="entry name" value="Zinc finger protein 593"/>
    <property type="match status" value="1"/>
</dbReference>
<dbReference type="PANTHER" id="PTHR46095">
    <property type="entry name" value="ZINC FINGER PROTEIN 593"/>
    <property type="match status" value="1"/>
</dbReference>
<keyword evidence="3" id="KW-0963">Cytoplasm</keyword>
<feature type="domain" description="C2H2-type" evidence="11">
    <location>
        <begin position="59"/>
        <end position="88"/>
    </location>
</feature>
<evidence type="ECO:0000256" key="4">
    <source>
        <dbReference type="ARBA" id="ARBA00022517"/>
    </source>
</evidence>
<dbReference type="GO" id="GO:0005737">
    <property type="term" value="C:cytoplasm"/>
    <property type="evidence" value="ECO:0007669"/>
    <property type="project" value="UniProtKB-SubCell"/>
</dbReference>
<proteinExistence type="inferred from homology"/>
<accession>B3SC25</accession>
<dbReference type="eggNOG" id="KOG3408">
    <property type="taxonomic scope" value="Eukaryota"/>
</dbReference>
<evidence type="ECO:0000256" key="1">
    <source>
        <dbReference type="ARBA" id="ARBA00004123"/>
    </source>
</evidence>
<dbReference type="Pfam" id="PF12171">
    <property type="entry name" value="zf-C2H2_jaz"/>
    <property type="match status" value="1"/>
</dbReference>
<dbReference type="Proteomes" id="UP000009022">
    <property type="component" value="Unassembled WGS sequence"/>
</dbReference>
<keyword evidence="13" id="KW-1185">Reference proteome</keyword>
<comment type="similarity">
    <text evidence="9">Belongs to the ZNF593/BUD20 C2H2-type zinc-finger protein family.</text>
</comment>
<organism evidence="12 13">
    <name type="scientific">Trichoplax adhaerens</name>
    <name type="common">Trichoplax reptans</name>
    <dbReference type="NCBI Taxonomy" id="10228"/>
    <lineage>
        <taxon>Eukaryota</taxon>
        <taxon>Metazoa</taxon>
        <taxon>Placozoa</taxon>
        <taxon>Uniplacotomia</taxon>
        <taxon>Trichoplacea</taxon>
        <taxon>Trichoplacidae</taxon>
        <taxon>Trichoplax</taxon>
    </lineage>
</organism>
<keyword evidence="6 10" id="KW-0863">Zinc-finger</keyword>
<evidence type="ECO:0000256" key="8">
    <source>
        <dbReference type="ARBA" id="ARBA00023242"/>
    </source>
</evidence>
<dbReference type="HOGENOM" id="CLU_117291_1_2_1"/>
<dbReference type="GO" id="GO:0008270">
    <property type="term" value="F:zinc ion binding"/>
    <property type="evidence" value="ECO:0007669"/>
    <property type="project" value="UniProtKB-KW"/>
</dbReference>
<dbReference type="InterPro" id="IPR051879">
    <property type="entry name" value="C2H2-ZF_Maturation_Protein"/>
</dbReference>
<protein>
    <recommendedName>
        <fullName evidence="11">C2H2-type domain-containing protein</fullName>
    </recommendedName>
</protein>
<evidence type="ECO:0000259" key="11">
    <source>
        <dbReference type="PROSITE" id="PS50157"/>
    </source>
</evidence>
<dbReference type="PhylomeDB" id="B3SC25"/>
<dbReference type="STRING" id="10228.B3SC25"/>
<dbReference type="OMA" id="RKMETQP"/>
<dbReference type="OrthoDB" id="24683at2759"/>
<keyword evidence="8" id="KW-0539">Nucleus</keyword>
<dbReference type="CTD" id="6759014"/>
<evidence type="ECO:0000256" key="2">
    <source>
        <dbReference type="ARBA" id="ARBA00004496"/>
    </source>
</evidence>
<keyword evidence="4" id="KW-0690">Ribosome biogenesis</keyword>
<dbReference type="InParanoid" id="B3SC25"/>
<comment type="subcellular location">
    <subcellularLocation>
        <location evidence="2">Cytoplasm</location>
    </subcellularLocation>
    <subcellularLocation>
        <location evidence="1">Nucleus</location>
    </subcellularLocation>
</comment>
<gene>
    <name evidence="12" type="ORF">TRIADDRAFT_38488</name>
</gene>
<dbReference type="RefSeq" id="XP_002117755.1">
    <property type="nucleotide sequence ID" value="XM_002117719.1"/>
</dbReference>
<keyword evidence="5" id="KW-0479">Metal-binding</keyword>
<evidence type="ECO:0000256" key="6">
    <source>
        <dbReference type="ARBA" id="ARBA00022771"/>
    </source>
</evidence>
<dbReference type="KEGG" id="tad:TRIADDRAFT_38488"/>
<dbReference type="PROSITE" id="PS50157">
    <property type="entry name" value="ZINC_FINGER_C2H2_2"/>
    <property type="match status" value="1"/>
</dbReference>
<dbReference type="InterPro" id="IPR036236">
    <property type="entry name" value="Znf_C2H2_sf"/>
</dbReference>
<dbReference type="Gene3D" id="3.30.160.60">
    <property type="entry name" value="Classic Zinc Finger"/>
    <property type="match status" value="1"/>
</dbReference>
<dbReference type="AlphaFoldDB" id="B3SC25"/>
<evidence type="ECO:0000313" key="12">
    <source>
        <dbReference type="EMBL" id="EDV19731.1"/>
    </source>
</evidence>
<reference evidence="12 13" key="1">
    <citation type="journal article" date="2008" name="Nature">
        <title>The Trichoplax genome and the nature of placozoans.</title>
        <authorList>
            <person name="Srivastava M."/>
            <person name="Begovic E."/>
            <person name="Chapman J."/>
            <person name="Putnam N.H."/>
            <person name="Hellsten U."/>
            <person name="Kawashima T."/>
            <person name="Kuo A."/>
            <person name="Mitros T."/>
            <person name="Salamov A."/>
            <person name="Carpenter M.L."/>
            <person name="Signorovitch A.Y."/>
            <person name="Moreno M.A."/>
            <person name="Kamm K."/>
            <person name="Grimwood J."/>
            <person name="Schmutz J."/>
            <person name="Shapiro H."/>
            <person name="Grigoriev I.V."/>
            <person name="Buss L.W."/>
            <person name="Schierwater B."/>
            <person name="Dellaporta S.L."/>
            <person name="Rokhsar D.S."/>
        </authorList>
    </citation>
    <scope>NUCLEOTIDE SEQUENCE [LARGE SCALE GENOMIC DNA]</scope>
    <source>
        <strain evidence="12 13">Grell-BS-1999</strain>
    </source>
</reference>
<evidence type="ECO:0000313" key="13">
    <source>
        <dbReference type="Proteomes" id="UP000009022"/>
    </source>
</evidence>
<evidence type="ECO:0000256" key="9">
    <source>
        <dbReference type="ARBA" id="ARBA00038064"/>
    </source>
</evidence>
<evidence type="ECO:0000256" key="5">
    <source>
        <dbReference type="ARBA" id="ARBA00022723"/>
    </source>
</evidence>
<dbReference type="InterPro" id="IPR013087">
    <property type="entry name" value="Znf_C2H2_type"/>
</dbReference>
<name>B3SC25_TRIAD</name>
<dbReference type="GO" id="GO:0042254">
    <property type="term" value="P:ribosome biogenesis"/>
    <property type="evidence" value="ECO:0007669"/>
    <property type="project" value="UniProtKB-KW"/>
</dbReference>
<dbReference type="InterPro" id="IPR022755">
    <property type="entry name" value="Znf_C2H2_jaz"/>
</dbReference>
<dbReference type="EMBL" id="DS985267">
    <property type="protein sequence ID" value="EDV19731.1"/>
    <property type="molecule type" value="Genomic_DNA"/>
</dbReference>
<evidence type="ECO:0000256" key="10">
    <source>
        <dbReference type="PROSITE-ProRule" id="PRU00042"/>
    </source>
</evidence>
<dbReference type="GO" id="GO:0043021">
    <property type="term" value="F:ribonucleoprotein complex binding"/>
    <property type="evidence" value="ECO:0007669"/>
    <property type="project" value="UniProtKB-ARBA"/>
</dbReference>
<dbReference type="GO" id="GO:0005634">
    <property type="term" value="C:nucleus"/>
    <property type="evidence" value="ECO:0007669"/>
    <property type="project" value="UniProtKB-SubCell"/>
</dbReference>
<dbReference type="PROSITE" id="PS00028">
    <property type="entry name" value="ZINC_FINGER_C2H2_1"/>
    <property type="match status" value="1"/>
</dbReference>
<sequence length="138" mass="16186">MGRVRRKRVHKNIKDIKKKARTRHKTKDIDQIHQDLRNENARKLLQQSPDMDLPGLAQFYCLECARYFIDQKALTDHKKQKVHRNRLKELKLEPYTQHESDAAGGMGSYHGPKEAVTSKEGIYPLLRYNNTTKSLWCA</sequence>
<keyword evidence="7" id="KW-0862">Zinc</keyword>
<dbReference type="SUPFAM" id="SSF57667">
    <property type="entry name" value="beta-beta-alpha zinc fingers"/>
    <property type="match status" value="1"/>
</dbReference>